<dbReference type="InterPro" id="IPR000182">
    <property type="entry name" value="GNAT_dom"/>
</dbReference>
<keyword evidence="3" id="KW-1185">Reference proteome</keyword>
<dbReference type="Proteomes" id="UP000014461">
    <property type="component" value="Unassembled WGS sequence"/>
</dbReference>
<dbReference type="Gene3D" id="3.40.630.30">
    <property type="match status" value="1"/>
</dbReference>
<dbReference type="CDD" id="cd04301">
    <property type="entry name" value="NAT_SF"/>
    <property type="match status" value="1"/>
</dbReference>
<dbReference type="RefSeq" id="WP_016402329.1">
    <property type="nucleotide sequence ID" value="NZ_BARX01000017.1"/>
</dbReference>
<dbReference type="PROSITE" id="PS51186">
    <property type="entry name" value="GNAT"/>
    <property type="match status" value="1"/>
</dbReference>
<dbReference type="InterPro" id="IPR053144">
    <property type="entry name" value="Acetyltransferase_Butenolide"/>
</dbReference>
<evidence type="ECO:0000313" key="2">
    <source>
        <dbReference type="EMBL" id="GAD02562.1"/>
    </source>
</evidence>
<keyword evidence="2" id="KW-0808">Transferase</keyword>
<name>R9PME9_AGAAL</name>
<organism evidence="2 3">
    <name type="scientific">Agarivorans albus MKT 106</name>
    <dbReference type="NCBI Taxonomy" id="1331007"/>
    <lineage>
        <taxon>Bacteria</taxon>
        <taxon>Pseudomonadati</taxon>
        <taxon>Pseudomonadota</taxon>
        <taxon>Gammaproteobacteria</taxon>
        <taxon>Alteromonadales</taxon>
        <taxon>Alteromonadaceae</taxon>
        <taxon>Agarivorans</taxon>
    </lineage>
</organism>
<dbReference type="EMBL" id="BARX01000017">
    <property type="protein sequence ID" value="GAD02562.1"/>
    <property type="molecule type" value="Genomic_DNA"/>
</dbReference>
<comment type="caution">
    <text evidence="2">The sequence shown here is derived from an EMBL/GenBank/DDBJ whole genome shotgun (WGS) entry which is preliminary data.</text>
</comment>
<sequence length="145" mass="16803">MHPDYFISTNQAELDISLIHSVLTKSYWAKGIPRATVEQSIDNSLCFAVYNYQKQQVGFARVISDYSTFAYLADIFVLEEHQGKGLAKALMHRIMAHPRLQGIRRFKLATQDAHGLYQQFGFTELAHPEIHMERWQPNFYLLPQS</sequence>
<protein>
    <submittedName>
        <fullName evidence="2">Histone acetyltransferase HPA2 and related acetyltransferases</fullName>
    </submittedName>
</protein>
<evidence type="ECO:0000259" key="1">
    <source>
        <dbReference type="PROSITE" id="PS51186"/>
    </source>
</evidence>
<gene>
    <name evidence="2" type="ORF">AALB_2642</name>
</gene>
<evidence type="ECO:0000313" key="3">
    <source>
        <dbReference type="Proteomes" id="UP000014461"/>
    </source>
</evidence>
<proteinExistence type="predicted"/>
<feature type="domain" description="N-acetyltransferase" evidence="1">
    <location>
        <begin position="7"/>
        <end position="145"/>
    </location>
</feature>
<dbReference type="PANTHER" id="PTHR43233:SF1">
    <property type="entry name" value="FAMILY N-ACETYLTRANSFERASE, PUTATIVE (AFU_ORTHOLOGUE AFUA_6G03350)-RELATED"/>
    <property type="match status" value="1"/>
</dbReference>
<dbReference type="SUPFAM" id="SSF55729">
    <property type="entry name" value="Acyl-CoA N-acyltransferases (Nat)"/>
    <property type="match status" value="1"/>
</dbReference>
<accession>R9PME9</accession>
<dbReference type="InterPro" id="IPR016181">
    <property type="entry name" value="Acyl_CoA_acyltransferase"/>
</dbReference>
<dbReference type="STRING" id="1331007.AALB_2642"/>
<dbReference type="PANTHER" id="PTHR43233">
    <property type="entry name" value="FAMILY N-ACETYLTRANSFERASE, PUTATIVE (AFU_ORTHOLOGUE AFUA_6G03350)-RELATED"/>
    <property type="match status" value="1"/>
</dbReference>
<dbReference type="AlphaFoldDB" id="R9PME9"/>
<dbReference type="Pfam" id="PF13508">
    <property type="entry name" value="Acetyltransf_7"/>
    <property type="match status" value="1"/>
</dbReference>
<dbReference type="GO" id="GO:0016747">
    <property type="term" value="F:acyltransferase activity, transferring groups other than amino-acyl groups"/>
    <property type="evidence" value="ECO:0007669"/>
    <property type="project" value="InterPro"/>
</dbReference>
<dbReference type="OrthoDB" id="3216107at2"/>
<reference evidence="2" key="1">
    <citation type="journal article" date="2013" name="Genome Announc.">
        <title>Draft Genome Sequence of Agarivorans albus Strain MKT 106T, an Agarolytic Marine Bacterium.</title>
        <authorList>
            <person name="Yasuike M."/>
            <person name="Nakamura Y."/>
            <person name="Kai W."/>
            <person name="Fujiwara A."/>
            <person name="Fukui Y."/>
            <person name="Satomi M."/>
            <person name="Sano M."/>
        </authorList>
    </citation>
    <scope>NUCLEOTIDE SEQUENCE [LARGE SCALE GENOMIC DNA]</scope>
</reference>